<dbReference type="InterPro" id="IPR020843">
    <property type="entry name" value="ER"/>
</dbReference>
<sequence length="330" mass="35575">MTRKRDTGTVVEYDRVGGADVLQVRPRPLVPPGPSEVTVEVITAGINHIDSFIRAGIEPGWADDPWPRRSGSDFAGIVVAVGNGVRRFRRGSEVIGHVREGAQATFLNVAESALVSKPKDLAWESAGGLYLAGATALETLDELRIGADDVLVVSAAAGGVGSIEVQLARRRGATVIGTCGDRNFDYLRQLGIKPVRYGEGIAERIRAAAGGPVTAMIDNFGQDGRELADALNLPPSRFRSSEDRRNTELRLLQEDEVSIERGTLLLERLTALVTTRAFTLLVSGFYPLGDVVEAYEDLARLHSRGKVILGTHPVTTVRTLRARDVFELAG</sequence>
<accession>A0ABN2S415</accession>
<evidence type="ECO:0000259" key="1">
    <source>
        <dbReference type="SMART" id="SM00829"/>
    </source>
</evidence>
<dbReference type="Pfam" id="PF08240">
    <property type="entry name" value="ADH_N"/>
    <property type="match status" value="1"/>
</dbReference>
<dbReference type="Proteomes" id="UP001500326">
    <property type="component" value="Unassembled WGS sequence"/>
</dbReference>
<dbReference type="InterPro" id="IPR036291">
    <property type="entry name" value="NAD(P)-bd_dom_sf"/>
</dbReference>
<feature type="domain" description="Enoyl reductase (ER)" evidence="1">
    <location>
        <begin position="17"/>
        <end position="309"/>
    </location>
</feature>
<evidence type="ECO:0000313" key="3">
    <source>
        <dbReference type="Proteomes" id="UP001500326"/>
    </source>
</evidence>
<dbReference type="InterPro" id="IPR011032">
    <property type="entry name" value="GroES-like_sf"/>
</dbReference>
<dbReference type="InterPro" id="IPR052733">
    <property type="entry name" value="Chloroplast_QOR"/>
</dbReference>
<reference evidence="2 3" key="1">
    <citation type="journal article" date="2019" name="Int. J. Syst. Evol. Microbiol.">
        <title>The Global Catalogue of Microorganisms (GCM) 10K type strain sequencing project: providing services to taxonomists for standard genome sequencing and annotation.</title>
        <authorList>
            <consortium name="The Broad Institute Genomics Platform"/>
            <consortium name="The Broad Institute Genome Sequencing Center for Infectious Disease"/>
            <person name="Wu L."/>
            <person name="Ma J."/>
        </authorList>
    </citation>
    <scope>NUCLEOTIDE SEQUENCE [LARGE SCALE GENOMIC DNA]</scope>
    <source>
        <strain evidence="2 3">JCM 14902</strain>
    </source>
</reference>
<proteinExistence type="predicted"/>
<dbReference type="PANTHER" id="PTHR44013:SF1">
    <property type="entry name" value="ZINC-TYPE ALCOHOL DEHYDROGENASE-LIKE PROTEIN C16A3.02C"/>
    <property type="match status" value="1"/>
</dbReference>
<dbReference type="CDD" id="cd05289">
    <property type="entry name" value="MDR_like_2"/>
    <property type="match status" value="1"/>
</dbReference>
<dbReference type="Gene3D" id="3.90.180.10">
    <property type="entry name" value="Medium-chain alcohol dehydrogenases, catalytic domain"/>
    <property type="match status" value="1"/>
</dbReference>
<gene>
    <name evidence="2" type="ORF">GCM10009777_11870</name>
</gene>
<dbReference type="SUPFAM" id="SSF50129">
    <property type="entry name" value="GroES-like"/>
    <property type="match status" value="1"/>
</dbReference>
<dbReference type="PANTHER" id="PTHR44013">
    <property type="entry name" value="ZINC-TYPE ALCOHOL DEHYDROGENASE-LIKE PROTEIN C16A3.02C"/>
    <property type="match status" value="1"/>
</dbReference>
<dbReference type="SUPFAM" id="SSF51735">
    <property type="entry name" value="NAD(P)-binding Rossmann-fold domains"/>
    <property type="match status" value="1"/>
</dbReference>
<dbReference type="InterPro" id="IPR013154">
    <property type="entry name" value="ADH-like_N"/>
</dbReference>
<evidence type="ECO:0000313" key="2">
    <source>
        <dbReference type="EMBL" id="GAA1980059.1"/>
    </source>
</evidence>
<name>A0ABN2S415_9MICO</name>
<protein>
    <submittedName>
        <fullName evidence="2">NADP-dependent oxidoreductase</fullName>
    </submittedName>
</protein>
<dbReference type="Gene3D" id="3.40.50.720">
    <property type="entry name" value="NAD(P)-binding Rossmann-like Domain"/>
    <property type="match status" value="1"/>
</dbReference>
<keyword evidence="3" id="KW-1185">Reference proteome</keyword>
<dbReference type="EMBL" id="BAAAOH010000001">
    <property type="protein sequence ID" value="GAA1980059.1"/>
    <property type="molecule type" value="Genomic_DNA"/>
</dbReference>
<dbReference type="SMART" id="SM00829">
    <property type="entry name" value="PKS_ER"/>
    <property type="match status" value="1"/>
</dbReference>
<dbReference type="RefSeq" id="WP_344059451.1">
    <property type="nucleotide sequence ID" value="NZ_BAAAOH010000001.1"/>
</dbReference>
<organism evidence="2 3">
    <name type="scientific">Microbacterium pumilum</name>
    <dbReference type="NCBI Taxonomy" id="344165"/>
    <lineage>
        <taxon>Bacteria</taxon>
        <taxon>Bacillati</taxon>
        <taxon>Actinomycetota</taxon>
        <taxon>Actinomycetes</taxon>
        <taxon>Micrococcales</taxon>
        <taxon>Microbacteriaceae</taxon>
        <taxon>Microbacterium</taxon>
    </lineage>
</organism>
<comment type="caution">
    <text evidence="2">The sequence shown here is derived from an EMBL/GenBank/DDBJ whole genome shotgun (WGS) entry which is preliminary data.</text>
</comment>